<dbReference type="OrthoDB" id="10265230at2759"/>
<dbReference type="GeneID" id="71991689"/>
<reference evidence="9" key="2">
    <citation type="journal article" date="2022" name="Microb. Genom.">
        <title>A chromosome-scale genome assembly of the tomato pathogen Cladosporium fulvum reveals a compartmentalized genome architecture and the presence of a dispensable chromosome.</title>
        <authorList>
            <person name="Zaccaron A.Z."/>
            <person name="Chen L.H."/>
            <person name="Samaras A."/>
            <person name="Stergiopoulos I."/>
        </authorList>
    </citation>
    <scope>NUCLEOTIDE SEQUENCE</scope>
    <source>
        <strain evidence="9">Race5_Kim</strain>
    </source>
</reference>
<dbReference type="PANTHER" id="PTHR10395:SF7">
    <property type="entry name" value="5-HYDROXYISOURATE HYDROLASE"/>
    <property type="match status" value="1"/>
</dbReference>
<feature type="domain" description="Transthyretin/hydroxyisourate hydrolase" evidence="8">
    <location>
        <begin position="35"/>
        <end position="155"/>
    </location>
</feature>
<dbReference type="Pfam" id="PF00576">
    <property type="entry name" value="Transthyretin"/>
    <property type="match status" value="1"/>
</dbReference>
<dbReference type="InterPro" id="IPR023416">
    <property type="entry name" value="Transthyretin/HIU_hydrolase_d"/>
</dbReference>
<gene>
    <name evidence="9" type="ORF">CLAFUR5_11811</name>
</gene>
<comment type="subunit">
    <text evidence="4 7">Homotetramer.</text>
</comment>
<dbReference type="InterPro" id="IPR023418">
    <property type="entry name" value="Thyroxine_BS"/>
</dbReference>
<dbReference type="NCBIfam" id="TIGR02962">
    <property type="entry name" value="hdxy_isourate"/>
    <property type="match status" value="1"/>
</dbReference>
<dbReference type="InterPro" id="IPR036817">
    <property type="entry name" value="Transthyretin/HIU_hydrolase_sf"/>
</dbReference>
<dbReference type="EMBL" id="CP090172">
    <property type="protein sequence ID" value="UJO22976.1"/>
    <property type="molecule type" value="Genomic_DNA"/>
</dbReference>
<comment type="similarity">
    <text evidence="3 7">Belongs to the transthyretin family. 5-hydroxyisourate hydrolase subfamily.</text>
</comment>
<organism evidence="9 10">
    <name type="scientific">Passalora fulva</name>
    <name type="common">Tomato leaf mold</name>
    <name type="synonym">Cladosporium fulvum</name>
    <dbReference type="NCBI Taxonomy" id="5499"/>
    <lineage>
        <taxon>Eukaryota</taxon>
        <taxon>Fungi</taxon>
        <taxon>Dikarya</taxon>
        <taxon>Ascomycota</taxon>
        <taxon>Pezizomycotina</taxon>
        <taxon>Dothideomycetes</taxon>
        <taxon>Dothideomycetidae</taxon>
        <taxon>Mycosphaerellales</taxon>
        <taxon>Mycosphaerellaceae</taxon>
        <taxon>Fulvia</taxon>
    </lineage>
</organism>
<dbReference type="EC" id="3.5.2.17" evidence="7"/>
<reference evidence="9" key="1">
    <citation type="submission" date="2021-12" db="EMBL/GenBank/DDBJ databases">
        <authorList>
            <person name="Zaccaron A."/>
            <person name="Stergiopoulos I."/>
        </authorList>
    </citation>
    <scope>NUCLEOTIDE SEQUENCE</scope>
    <source>
        <strain evidence="9">Race5_Kim</strain>
    </source>
</reference>
<evidence type="ECO:0000256" key="2">
    <source>
        <dbReference type="ARBA" id="ARBA00002704"/>
    </source>
</evidence>
<keyword evidence="6 7" id="KW-0378">Hydrolase</keyword>
<dbReference type="SUPFAM" id="SSF49472">
    <property type="entry name" value="Transthyretin (synonym: prealbumin)"/>
    <property type="match status" value="1"/>
</dbReference>
<comment type="catalytic activity">
    <reaction evidence="1 7">
        <text>5-hydroxyisourate + H2O = 5-hydroxy-2-oxo-4-ureido-2,5-dihydro-1H-imidazole-5-carboxylate + H(+)</text>
        <dbReference type="Rhea" id="RHEA:23736"/>
        <dbReference type="ChEBI" id="CHEBI:15377"/>
        <dbReference type="ChEBI" id="CHEBI:15378"/>
        <dbReference type="ChEBI" id="CHEBI:18072"/>
        <dbReference type="ChEBI" id="CHEBI:58639"/>
        <dbReference type="EC" id="3.5.2.17"/>
    </reaction>
</comment>
<dbReference type="PROSITE" id="PS00768">
    <property type="entry name" value="TRANSTHYRETIN_1"/>
    <property type="match status" value="1"/>
</dbReference>
<dbReference type="PANTHER" id="PTHR10395">
    <property type="entry name" value="URICASE AND TRANSTHYRETIN-RELATED"/>
    <property type="match status" value="1"/>
</dbReference>
<dbReference type="Gene3D" id="2.60.40.180">
    <property type="entry name" value="Transthyretin/hydroxyisourate hydrolase domain"/>
    <property type="match status" value="1"/>
</dbReference>
<dbReference type="AlphaFoldDB" id="A0A9Q8UUI6"/>
<dbReference type="CDD" id="cd05822">
    <property type="entry name" value="TLP_HIUase"/>
    <property type="match status" value="1"/>
</dbReference>
<name>A0A9Q8UUI6_PASFU</name>
<evidence type="ECO:0000256" key="4">
    <source>
        <dbReference type="ARBA" id="ARBA00011881"/>
    </source>
</evidence>
<evidence type="ECO:0000256" key="6">
    <source>
        <dbReference type="ARBA" id="ARBA00022801"/>
    </source>
</evidence>
<evidence type="ECO:0000256" key="3">
    <source>
        <dbReference type="ARBA" id="ARBA00009850"/>
    </source>
</evidence>
<protein>
    <recommendedName>
        <fullName evidence="7">5-hydroxyisourate hydrolase</fullName>
        <shortName evidence="7">HIU hydrolase</shortName>
        <shortName evidence="7">HIUHase</shortName>
        <ecNumber evidence="7">3.5.2.17</ecNumber>
    </recommendedName>
</protein>
<proteinExistence type="inferred from homology"/>
<evidence type="ECO:0000256" key="5">
    <source>
        <dbReference type="ARBA" id="ARBA00022631"/>
    </source>
</evidence>
<dbReference type="GO" id="GO:0006144">
    <property type="term" value="P:purine nucleobase metabolic process"/>
    <property type="evidence" value="ECO:0007669"/>
    <property type="project" value="UniProtKB-KW"/>
</dbReference>
<evidence type="ECO:0000256" key="1">
    <source>
        <dbReference type="ARBA" id="ARBA00001043"/>
    </source>
</evidence>
<dbReference type="InterPro" id="IPR014306">
    <property type="entry name" value="Hydroxyisourate_hydrolase"/>
</dbReference>
<dbReference type="KEGG" id="ffu:CLAFUR5_11811"/>
<comment type="function">
    <text evidence="2">Catalyzes the hydrolysis of 5-hydroxyisourate (HIU) to 2-oxo-4-hydroxy-4-carboxy-5-ureidoimidazoline (OHCU).</text>
</comment>
<sequence>MSDEGHHTSKTRSRLNTISAHLQSQPTMSQQRPFITCHVLDTVAGKPGAGIDVKLKLISPANATTSHWTARTNNDGRVPAWTSLTDINEVVEKVKAELKDDDQMVWSLTYDTEAYFGKGKTFWPEVELRFAAKKEEEHYHVPLLLGPWSYTTYRGS</sequence>
<keyword evidence="10" id="KW-1185">Reference proteome</keyword>
<accession>A0A9Q8UUI6</accession>
<keyword evidence="5 7" id="KW-0659">Purine metabolism</keyword>
<dbReference type="GO" id="GO:0033971">
    <property type="term" value="F:hydroxyisourate hydrolase activity"/>
    <property type="evidence" value="ECO:0007669"/>
    <property type="project" value="UniProtKB-EC"/>
</dbReference>
<dbReference type="RefSeq" id="XP_047767342.1">
    <property type="nucleotide sequence ID" value="XM_047910959.1"/>
</dbReference>
<evidence type="ECO:0000313" key="9">
    <source>
        <dbReference type="EMBL" id="UJO22976.1"/>
    </source>
</evidence>
<evidence type="ECO:0000259" key="8">
    <source>
        <dbReference type="Pfam" id="PF00576"/>
    </source>
</evidence>
<evidence type="ECO:0000313" key="10">
    <source>
        <dbReference type="Proteomes" id="UP000756132"/>
    </source>
</evidence>
<dbReference type="Proteomes" id="UP000756132">
    <property type="component" value="Chromosome 10"/>
</dbReference>
<evidence type="ECO:0000256" key="7">
    <source>
        <dbReference type="RuleBase" id="RU361270"/>
    </source>
</evidence>